<dbReference type="SMART" id="SM00811">
    <property type="entry name" value="Alpha_kinase"/>
    <property type="match status" value="1"/>
</dbReference>
<protein>
    <submittedName>
        <fullName evidence="8">Kinase-like protein</fullName>
    </submittedName>
</protein>
<dbReference type="InterPro" id="IPR011009">
    <property type="entry name" value="Kinase-like_dom_sf"/>
</dbReference>
<reference evidence="8 9" key="1">
    <citation type="journal article" date="2016" name="Mol. Biol. Evol.">
        <title>Comparative Genomics of Early-Diverging Mushroom-Forming Fungi Provides Insights into the Origins of Lignocellulose Decay Capabilities.</title>
        <authorList>
            <person name="Nagy L.G."/>
            <person name="Riley R."/>
            <person name="Tritt A."/>
            <person name="Adam C."/>
            <person name="Daum C."/>
            <person name="Floudas D."/>
            <person name="Sun H."/>
            <person name="Yadav J.S."/>
            <person name="Pangilinan J."/>
            <person name="Larsson K.H."/>
            <person name="Matsuura K."/>
            <person name="Barry K."/>
            <person name="Labutti K."/>
            <person name="Kuo R."/>
            <person name="Ohm R.A."/>
            <person name="Bhattacharya S.S."/>
            <person name="Shirouzu T."/>
            <person name="Yoshinaga Y."/>
            <person name="Martin F.M."/>
            <person name="Grigoriev I.V."/>
            <person name="Hibbett D.S."/>
        </authorList>
    </citation>
    <scope>NUCLEOTIDE SEQUENCE [LARGE SCALE GENOMIC DNA]</scope>
    <source>
        <strain evidence="8 9">HHB12029</strain>
    </source>
</reference>
<evidence type="ECO:0000313" key="8">
    <source>
        <dbReference type="EMBL" id="KZV78397.1"/>
    </source>
</evidence>
<keyword evidence="3" id="KW-0547">Nucleotide-binding</keyword>
<dbReference type="STRING" id="1314781.A0A166MU11"/>
<dbReference type="PANTHER" id="PTHR45992">
    <property type="entry name" value="EUKARYOTIC ELONGATION FACTOR 2 KINASE-RELATED"/>
    <property type="match status" value="1"/>
</dbReference>
<name>A0A166MU11_EXIGL</name>
<evidence type="ECO:0000256" key="3">
    <source>
        <dbReference type="ARBA" id="ARBA00022741"/>
    </source>
</evidence>
<dbReference type="CDD" id="cd04515">
    <property type="entry name" value="Alpha_kinase"/>
    <property type="match status" value="1"/>
</dbReference>
<keyword evidence="5" id="KW-0067">ATP-binding</keyword>
<proteinExistence type="predicted"/>
<evidence type="ECO:0000256" key="4">
    <source>
        <dbReference type="ARBA" id="ARBA00022777"/>
    </source>
</evidence>
<evidence type="ECO:0000256" key="1">
    <source>
        <dbReference type="ARBA" id="ARBA00022527"/>
    </source>
</evidence>
<dbReference type="Proteomes" id="UP000077266">
    <property type="component" value="Unassembled WGS sequence"/>
</dbReference>
<keyword evidence="4 8" id="KW-0418">Kinase</keyword>
<dbReference type="InterPro" id="IPR051852">
    <property type="entry name" value="Alpha-type_PK"/>
</dbReference>
<sequence length="555" mass="61098">MSMSFCELCSRPVPAQSFNPKRCLECSGNAPLPSQACSICGTHYPRLRGDTCFACFDAAQRAELEYQNGFNARLQQRMDVPMSAVQMGQNRHRRPKGNGINPEAYAGSDPVYRSRAESMVMGLQQAYNSAVVQNQSSQNRPVQGAKVYSSFSAPVPIPAMKTARIHVQIAMVKCGKTLLEVTPFQQQFPGSELWGVVEQKMKNMTIQAVRECNDNLYVKKSQASQNTFPLIAKVNQPAPPKAYTADGSSRAHTTAAAARRPAATKRQRPNDDDDDDVRVSETRPPKRAYKTIPPPKREDVTVTESRLVLTTGSESRSIEQLPDETGIIVSVDKEASCHGASKEVFKLYRIAQSGEIWAAKRFLDIGPGNAFGIVNAAANENELRMEMTRQLVVCDLLTDFLKDIGEAVKFAIPEIRVSIPTTMRVNSGEMAGSVYLVDRWLPGDFIKFSTNVEAGASGSGDHLSFASLCDAFPHWTLATAGLAVVDIQGIFTLEVGNEGIQKKVLTLFDLMIHSEEERFGLGDEGQKGIDSFKSQHRCNRVCEWLELNGSDEDDD</sequence>
<evidence type="ECO:0000256" key="6">
    <source>
        <dbReference type="SAM" id="MobiDB-lite"/>
    </source>
</evidence>
<accession>A0A166MU11</accession>
<dbReference type="AlphaFoldDB" id="A0A166MU11"/>
<evidence type="ECO:0000256" key="5">
    <source>
        <dbReference type="ARBA" id="ARBA00022840"/>
    </source>
</evidence>
<dbReference type="PROSITE" id="PS51158">
    <property type="entry name" value="ALPHA_KINASE"/>
    <property type="match status" value="1"/>
</dbReference>
<keyword evidence="2" id="KW-0808">Transferase</keyword>
<feature type="region of interest" description="Disordered" evidence="6">
    <location>
        <begin position="237"/>
        <end position="300"/>
    </location>
</feature>
<organism evidence="8 9">
    <name type="scientific">Exidia glandulosa HHB12029</name>
    <dbReference type="NCBI Taxonomy" id="1314781"/>
    <lineage>
        <taxon>Eukaryota</taxon>
        <taxon>Fungi</taxon>
        <taxon>Dikarya</taxon>
        <taxon>Basidiomycota</taxon>
        <taxon>Agaricomycotina</taxon>
        <taxon>Agaricomycetes</taxon>
        <taxon>Auriculariales</taxon>
        <taxon>Exidiaceae</taxon>
        <taxon>Exidia</taxon>
    </lineage>
</organism>
<dbReference type="Pfam" id="PF02816">
    <property type="entry name" value="Alpha_kinase"/>
    <property type="match status" value="1"/>
</dbReference>
<dbReference type="InParanoid" id="A0A166MU11"/>
<dbReference type="SUPFAM" id="SSF56112">
    <property type="entry name" value="Protein kinase-like (PK-like)"/>
    <property type="match status" value="1"/>
</dbReference>
<feature type="compositionally biased region" description="Low complexity" evidence="6">
    <location>
        <begin position="250"/>
        <end position="261"/>
    </location>
</feature>
<keyword evidence="1" id="KW-0723">Serine/threonine-protein kinase</keyword>
<keyword evidence="9" id="KW-1185">Reference proteome</keyword>
<dbReference type="OrthoDB" id="301415at2759"/>
<evidence type="ECO:0000313" key="9">
    <source>
        <dbReference type="Proteomes" id="UP000077266"/>
    </source>
</evidence>
<dbReference type="InterPro" id="IPR004166">
    <property type="entry name" value="a-kinase_dom"/>
</dbReference>
<dbReference type="GO" id="GO:0005524">
    <property type="term" value="F:ATP binding"/>
    <property type="evidence" value="ECO:0007669"/>
    <property type="project" value="UniProtKB-KW"/>
</dbReference>
<evidence type="ECO:0000256" key="2">
    <source>
        <dbReference type="ARBA" id="ARBA00022679"/>
    </source>
</evidence>
<dbReference type="EMBL" id="KV426919">
    <property type="protein sequence ID" value="KZV78397.1"/>
    <property type="molecule type" value="Genomic_DNA"/>
</dbReference>
<dbReference type="GO" id="GO:0004674">
    <property type="term" value="F:protein serine/threonine kinase activity"/>
    <property type="evidence" value="ECO:0007669"/>
    <property type="project" value="UniProtKB-KW"/>
</dbReference>
<dbReference type="Gene3D" id="3.20.200.10">
    <property type="entry name" value="MHCK/EF2 kinase"/>
    <property type="match status" value="1"/>
</dbReference>
<gene>
    <name evidence="8" type="ORF">EXIGLDRAFT_691336</name>
</gene>
<evidence type="ECO:0000259" key="7">
    <source>
        <dbReference type="PROSITE" id="PS51158"/>
    </source>
</evidence>
<feature type="domain" description="Alpha-type protein kinase" evidence="7">
    <location>
        <begin position="312"/>
        <end position="550"/>
    </location>
</feature>